<reference evidence="1" key="1">
    <citation type="journal article" date="2015" name="Nature">
        <title>Complex archaea that bridge the gap between prokaryotes and eukaryotes.</title>
        <authorList>
            <person name="Spang A."/>
            <person name="Saw J.H."/>
            <person name="Jorgensen S.L."/>
            <person name="Zaremba-Niedzwiedzka K."/>
            <person name="Martijn J."/>
            <person name="Lind A.E."/>
            <person name="van Eijk R."/>
            <person name="Schleper C."/>
            <person name="Guy L."/>
            <person name="Ettema T.J."/>
        </authorList>
    </citation>
    <scope>NUCLEOTIDE SEQUENCE</scope>
</reference>
<proteinExistence type="predicted"/>
<protein>
    <submittedName>
        <fullName evidence="1">Uncharacterized protein</fullName>
    </submittedName>
</protein>
<comment type="caution">
    <text evidence="1">The sequence shown here is derived from an EMBL/GenBank/DDBJ whole genome shotgun (WGS) entry which is preliminary data.</text>
</comment>
<gene>
    <name evidence="1" type="ORF">LCGC14_2376480</name>
</gene>
<accession>A0A0F9C293</accession>
<evidence type="ECO:0000313" key="1">
    <source>
        <dbReference type="EMBL" id="KKL28305.1"/>
    </source>
</evidence>
<organism evidence="1">
    <name type="scientific">marine sediment metagenome</name>
    <dbReference type="NCBI Taxonomy" id="412755"/>
    <lineage>
        <taxon>unclassified sequences</taxon>
        <taxon>metagenomes</taxon>
        <taxon>ecological metagenomes</taxon>
    </lineage>
</organism>
<dbReference type="EMBL" id="LAZR01035143">
    <property type="protein sequence ID" value="KKL28305.1"/>
    <property type="molecule type" value="Genomic_DNA"/>
</dbReference>
<name>A0A0F9C293_9ZZZZ</name>
<dbReference type="AlphaFoldDB" id="A0A0F9C293"/>
<sequence>MTTALSAARIELSKQLNDYWASTSTSGGVAGGTTLVDTALKAKQNAWIGKDMYDFIVDSTTTAIEEQERQISSLSNTNGTLTVLTHSATVPTATSYEVHRLFTASEKRIALVAAARYAWPYIHEKIWDES</sequence>
<feature type="non-terminal residue" evidence="1">
    <location>
        <position position="130"/>
    </location>
</feature>